<comment type="caution">
    <text evidence="2">The sequence shown here is derived from an EMBL/GenBank/DDBJ whole genome shotgun (WGS) entry which is preliminary data.</text>
</comment>
<protein>
    <submittedName>
        <fullName evidence="2">Uncharacterized protein</fullName>
    </submittedName>
</protein>
<evidence type="ECO:0000313" key="2">
    <source>
        <dbReference type="EMBL" id="KAL3637992.1"/>
    </source>
</evidence>
<evidence type="ECO:0000256" key="1">
    <source>
        <dbReference type="SAM" id="MobiDB-lite"/>
    </source>
</evidence>
<organism evidence="2 3">
    <name type="scientific">Castilleja foliolosa</name>
    <dbReference type="NCBI Taxonomy" id="1961234"/>
    <lineage>
        <taxon>Eukaryota</taxon>
        <taxon>Viridiplantae</taxon>
        <taxon>Streptophyta</taxon>
        <taxon>Embryophyta</taxon>
        <taxon>Tracheophyta</taxon>
        <taxon>Spermatophyta</taxon>
        <taxon>Magnoliopsida</taxon>
        <taxon>eudicotyledons</taxon>
        <taxon>Gunneridae</taxon>
        <taxon>Pentapetalae</taxon>
        <taxon>asterids</taxon>
        <taxon>lamiids</taxon>
        <taxon>Lamiales</taxon>
        <taxon>Orobanchaceae</taxon>
        <taxon>Pedicularideae</taxon>
        <taxon>Castillejinae</taxon>
        <taxon>Castilleja</taxon>
    </lineage>
</organism>
<dbReference type="Proteomes" id="UP001632038">
    <property type="component" value="Unassembled WGS sequence"/>
</dbReference>
<feature type="compositionally biased region" description="Basic and acidic residues" evidence="1">
    <location>
        <begin position="10"/>
        <end position="34"/>
    </location>
</feature>
<reference evidence="3" key="1">
    <citation type="journal article" date="2024" name="IScience">
        <title>Strigolactones Initiate the Formation of Haustorium-like Structures in Castilleja.</title>
        <authorList>
            <person name="Buerger M."/>
            <person name="Peterson D."/>
            <person name="Chory J."/>
        </authorList>
    </citation>
    <scope>NUCLEOTIDE SEQUENCE [LARGE SCALE GENOMIC DNA]</scope>
</reference>
<gene>
    <name evidence="2" type="ORF">CASFOL_018440</name>
</gene>
<evidence type="ECO:0000313" key="3">
    <source>
        <dbReference type="Proteomes" id="UP001632038"/>
    </source>
</evidence>
<proteinExistence type="predicted"/>
<keyword evidence="3" id="KW-1185">Reference proteome</keyword>
<feature type="region of interest" description="Disordered" evidence="1">
    <location>
        <begin position="1"/>
        <end position="59"/>
    </location>
</feature>
<name>A0ABD3D7N6_9LAMI</name>
<dbReference type="EMBL" id="JAVIJP010000023">
    <property type="protein sequence ID" value="KAL3637992.1"/>
    <property type="molecule type" value="Genomic_DNA"/>
</dbReference>
<dbReference type="AlphaFoldDB" id="A0ABD3D7N6"/>
<accession>A0ABD3D7N6</accession>
<sequence length="115" mass="12768">MMADNSTKLSDPEIKPEMDEKLEAEVENPSRVKENAASGGGWGGWGFSPKRKKPLPLDRRPRLNHSQAFAEVSKFNLFQLFSGRPRPSPTTNGEFVIVRDRTKEKEKKAATVGAG</sequence>